<feature type="signal peptide" evidence="1">
    <location>
        <begin position="1"/>
        <end position="21"/>
    </location>
</feature>
<accession>C3ZYR5</accession>
<organism>
    <name type="scientific">Branchiostoma floridae</name>
    <name type="common">Florida lancelet</name>
    <name type="synonym">Amphioxus</name>
    <dbReference type="NCBI Taxonomy" id="7739"/>
    <lineage>
        <taxon>Eukaryota</taxon>
        <taxon>Metazoa</taxon>
        <taxon>Chordata</taxon>
        <taxon>Cephalochordata</taxon>
        <taxon>Leptocardii</taxon>
        <taxon>Amphioxiformes</taxon>
        <taxon>Branchiostomatidae</taxon>
        <taxon>Branchiostoma</taxon>
    </lineage>
</organism>
<dbReference type="InParanoid" id="C3ZYR5"/>
<dbReference type="SUPFAM" id="SSF89372">
    <property type="entry name" value="Fucose-specific lectin"/>
    <property type="match status" value="1"/>
</dbReference>
<dbReference type="EMBL" id="GG666735">
    <property type="protein sequence ID" value="EEN42300.1"/>
    <property type="molecule type" value="Genomic_DNA"/>
</dbReference>
<name>C3ZYR5_BRAFL</name>
<sequence length="357" mass="39636">MAAGLVRVIVLLCAVAAVTRAQTWHNHLNPSGTWINTAMVPLAGSNGKTWFGVGSNGKLYRRYEDGGGTWHWVDHGYGKPDHQLYNAEPCVNGPKAVEVTTSNGHLAGRHFWGDVIATGCSNVNTSGSKSRTFLRGSDGDLYEHYYDWGTGFRWRWHGVPAKPPAPPATYVDDIKTTSYYTGRGRSNVFVVGTDGNLWQLWTKHVHNSPDTWFNRGKPAGKVIRHIHASRGGLRWAITTDGSVCRAIGAWPCYSLPNRKILDCSDPFLTSAGRSMFCNTVGTVYNPSYSGYRLYQLTISSSSSNPIWVNYGNPHLNFGFFQAFVDRPNVAFTSEFGVTKTPKRVFVSTTAYLWELRL</sequence>
<evidence type="ECO:0000313" key="2">
    <source>
        <dbReference type="EMBL" id="EEN42300.1"/>
    </source>
</evidence>
<dbReference type="Gene3D" id="2.120.10.70">
    <property type="entry name" value="Fucose-specific lectin"/>
    <property type="match status" value="1"/>
</dbReference>
<feature type="chain" id="PRO_5002935349" evidence="1">
    <location>
        <begin position="22"/>
        <end position="357"/>
    </location>
</feature>
<evidence type="ECO:0000256" key="1">
    <source>
        <dbReference type="SAM" id="SignalP"/>
    </source>
</evidence>
<dbReference type="AlphaFoldDB" id="C3ZYR5"/>
<proteinExistence type="predicted"/>
<gene>
    <name evidence="2" type="ORF">BRAFLDRAFT_82895</name>
</gene>
<keyword evidence="1" id="KW-0732">Signal</keyword>
<protein>
    <submittedName>
        <fullName evidence="2">Uncharacterized protein</fullName>
    </submittedName>
</protein>
<reference evidence="2" key="1">
    <citation type="journal article" date="2008" name="Nature">
        <title>The amphioxus genome and the evolution of the chordate karyotype.</title>
        <authorList>
            <consortium name="US DOE Joint Genome Institute (JGI-PGF)"/>
            <person name="Putnam N.H."/>
            <person name="Butts T."/>
            <person name="Ferrier D.E.K."/>
            <person name="Furlong R.F."/>
            <person name="Hellsten U."/>
            <person name="Kawashima T."/>
            <person name="Robinson-Rechavi M."/>
            <person name="Shoguchi E."/>
            <person name="Terry A."/>
            <person name="Yu J.-K."/>
            <person name="Benito-Gutierrez E.L."/>
            <person name="Dubchak I."/>
            <person name="Garcia-Fernandez J."/>
            <person name="Gibson-Brown J.J."/>
            <person name="Grigoriev I.V."/>
            <person name="Horton A.C."/>
            <person name="de Jong P.J."/>
            <person name="Jurka J."/>
            <person name="Kapitonov V.V."/>
            <person name="Kohara Y."/>
            <person name="Kuroki Y."/>
            <person name="Lindquist E."/>
            <person name="Lucas S."/>
            <person name="Osoegawa K."/>
            <person name="Pennacchio L.A."/>
            <person name="Salamov A.A."/>
            <person name="Satou Y."/>
            <person name="Sauka-Spengler T."/>
            <person name="Schmutz J."/>
            <person name="Shin-I T."/>
            <person name="Toyoda A."/>
            <person name="Bronner-Fraser M."/>
            <person name="Fujiyama A."/>
            <person name="Holland L.Z."/>
            <person name="Holland P.W.H."/>
            <person name="Satoh N."/>
            <person name="Rokhsar D.S."/>
        </authorList>
    </citation>
    <scope>NUCLEOTIDE SEQUENCE [LARGE SCALE GENOMIC DNA]</scope>
    <source>
        <strain evidence="2">S238N-H82</strain>
        <tissue evidence="2">Testes</tissue>
    </source>
</reference>